<protein>
    <submittedName>
        <fullName evidence="1">Uncharacterized protein</fullName>
    </submittedName>
</protein>
<evidence type="ECO:0000313" key="1">
    <source>
        <dbReference type="EMBL" id="KKM81292.1"/>
    </source>
</evidence>
<comment type="caution">
    <text evidence="1">The sequence shown here is derived from an EMBL/GenBank/DDBJ whole genome shotgun (WGS) entry which is preliminary data.</text>
</comment>
<dbReference type="EMBL" id="LAZR01008043">
    <property type="protein sequence ID" value="KKM81292.1"/>
    <property type="molecule type" value="Genomic_DNA"/>
</dbReference>
<sequence>MIQLGPLEIDKEILENPIGVKTGGYKRMSTGEELKLSEPINTLRIRFRIKLKDRKYKEIVSFIRNNKYGSVPLYTGHQYIDGLYQIKSMRESSINWKWQEIIILLERRGTRYNKIQEAWLRYDDWNIIYEEDFEDSPAELLNQIVYDDDASALQISTTVYMVGDKGGRINTSGQQYNAILFGFDYWRNYEVGVWVQGDQNAENGLAWKCETGNFQGFDDDLLGNSLDQHRGMHYEIVLDPLNNQIRVEYRDSWDTGEETIDIIYTEDHDDINYDQFYHLKAITINNTHFCYVNGRLITYFEDKRCKGGCCAIFMRSTADCNLYFDDILVREVPVSALVLDESYTEDVPDLVKTRTTTHGQIAYSQYQQVSYKAGAGANCILHLRFDQGFGDKVYDQSRFNHHARVVNGEWKEGYMRFKRDIDGLIVPYDSNLSNKAEGTIIMRMRRCKGPSDDDDGDAIIRRGSTDWSVSLYTWQAAAGTVELGSGAENPDSAAVYLNGMTRFDPHLPDYSWKTFIIRWKDSLGRWETYVNGLGAAADPGGYQKDYGSSTTDDMIIGRANVDIEYLVVYDKWIEYPEIPGGTGVRILDVDSHHEDELLDIRLNEHSEFVREYWSGIAPTFIGSAVYQDYEKEADQRTMLYRRGGHYYAGGSDGCKMTLPDHIKNRMHDSDWTIEHIACGAGTTSQVDSLVIGNSDKSIKTIRISSWHSAGTKGYFYSCYLADASTEEEHVKQMRGSGTGTVIFHLTYQASTRTLKAYHTGEFASELVLSDDIGSTTDTIHIGAGHQAIFYRSRIIGRKLNDHEIREMTDEYMGKAVQVFHQHEFKGSPELDNHLITLRSRADSGDLRYGESKTIEVFDEGTFEVIQGAYGGTLPAKVHDFIRDEEAASSFYVRGWQDNMLVDMVSQDEVIIESRMQTQIRNKEIMSSGLHLNHKTGLAIGLYAVDLHTRVSTRARAWALRVENTDMQAIWREGGHCPREEDTLADQRGNFYAASGNTHNPNMGSSSSFDQLSNLTVMLNLNYDRSSWDNRNYIIGLLPDDIQTIMSVVIASGGTVIDYVSLNDLQRRVGGEFKIAMAFLPYDNTKVFSDISDQSPFSWSATRYGNDTSGSASSAFNDNVMLSDGSYNVASISKAITVDPGTFKLWWNQFGNQDTGRVRQLFRAWTSGTPK</sequence>
<reference evidence="1" key="1">
    <citation type="journal article" date="2015" name="Nature">
        <title>Complex archaea that bridge the gap between prokaryotes and eukaryotes.</title>
        <authorList>
            <person name="Spang A."/>
            <person name="Saw J.H."/>
            <person name="Jorgensen S.L."/>
            <person name="Zaremba-Niedzwiedzka K."/>
            <person name="Martijn J."/>
            <person name="Lind A.E."/>
            <person name="van Eijk R."/>
            <person name="Schleper C."/>
            <person name="Guy L."/>
            <person name="Ettema T.J."/>
        </authorList>
    </citation>
    <scope>NUCLEOTIDE SEQUENCE</scope>
</reference>
<accession>A0A0F9NIY5</accession>
<dbReference type="AlphaFoldDB" id="A0A0F9NIY5"/>
<gene>
    <name evidence="1" type="ORF">LCGC14_1331300</name>
</gene>
<dbReference type="Gene3D" id="2.60.120.560">
    <property type="entry name" value="Exo-inulinase, domain 1"/>
    <property type="match status" value="1"/>
</dbReference>
<organism evidence="1">
    <name type="scientific">marine sediment metagenome</name>
    <dbReference type="NCBI Taxonomy" id="412755"/>
    <lineage>
        <taxon>unclassified sequences</taxon>
        <taxon>metagenomes</taxon>
        <taxon>ecological metagenomes</taxon>
    </lineage>
</organism>
<dbReference type="SUPFAM" id="SSF49899">
    <property type="entry name" value="Concanavalin A-like lectins/glucanases"/>
    <property type="match status" value="1"/>
</dbReference>
<dbReference type="InterPro" id="IPR013320">
    <property type="entry name" value="ConA-like_dom_sf"/>
</dbReference>
<proteinExistence type="predicted"/>
<feature type="non-terminal residue" evidence="1">
    <location>
        <position position="1170"/>
    </location>
</feature>
<name>A0A0F9NIY5_9ZZZZ</name>